<name>A0A556AT85_9BURK</name>
<evidence type="ECO:0000256" key="1">
    <source>
        <dbReference type="SAM" id="MobiDB-lite"/>
    </source>
</evidence>
<keyword evidence="3" id="KW-1185">Reference proteome</keyword>
<dbReference type="Proteomes" id="UP000318405">
    <property type="component" value="Unassembled WGS sequence"/>
</dbReference>
<feature type="compositionally biased region" description="Basic and acidic residues" evidence="1">
    <location>
        <begin position="61"/>
        <end position="71"/>
    </location>
</feature>
<gene>
    <name evidence="2" type="ORF">FOZ76_10795</name>
</gene>
<evidence type="ECO:0000313" key="2">
    <source>
        <dbReference type="EMBL" id="TSH95575.1"/>
    </source>
</evidence>
<protein>
    <submittedName>
        <fullName evidence="2">Uncharacterized protein</fullName>
    </submittedName>
</protein>
<dbReference type="EMBL" id="VLTJ01000021">
    <property type="protein sequence ID" value="TSH95575.1"/>
    <property type="molecule type" value="Genomic_DNA"/>
</dbReference>
<feature type="non-terminal residue" evidence="2">
    <location>
        <position position="71"/>
    </location>
</feature>
<proteinExistence type="predicted"/>
<accession>A0A556AT85</accession>
<comment type="caution">
    <text evidence="2">The sequence shown here is derived from an EMBL/GenBank/DDBJ whole genome shotgun (WGS) entry which is preliminary data.</text>
</comment>
<reference evidence="2 3" key="1">
    <citation type="submission" date="2019-07" db="EMBL/GenBank/DDBJ databases">
        <title>Qingshengfaniella alkalisoli gen. nov., sp. nov., isolated from saline soil.</title>
        <authorList>
            <person name="Xu L."/>
            <person name="Huang X.-X."/>
            <person name="Sun J.-Q."/>
        </authorList>
    </citation>
    <scope>NUCLEOTIDE SEQUENCE [LARGE SCALE GENOMIC DNA]</scope>
    <source>
        <strain evidence="2 3">DSM 27279</strain>
    </source>
</reference>
<evidence type="ECO:0000313" key="3">
    <source>
        <dbReference type="Proteomes" id="UP000318405"/>
    </source>
</evidence>
<dbReference type="AlphaFoldDB" id="A0A556AT85"/>
<dbReference type="RefSeq" id="WP_143948271.1">
    <property type="nucleotide sequence ID" value="NZ_VLTJ01000021.1"/>
</dbReference>
<feature type="region of interest" description="Disordered" evidence="1">
    <location>
        <begin position="49"/>
        <end position="71"/>
    </location>
</feature>
<sequence length="71" mass="7955">MTGELSRFIADVIDALGGQRQEGIAMSFVVLGVQPGRIEEMVRSRVRRQEAKLKRCPKPGSTERRTEKARA</sequence>
<organism evidence="2 3">
    <name type="scientific">Verticiella sediminum</name>
    <dbReference type="NCBI Taxonomy" id="1247510"/>
    <lineage>
        <taxon>Bacteria</taxon>
        <taxon>Pseudomonadati</taxon>
        <taxon>Pseudomonadota</taxon>
        <taxon>Betaproteobacteria</taxon>
        <taxon>Burkholderiales</taxon>
        <taxon>Alcaligenaceae</taxon>
        <taxon>Verticiella</taxon>
    </lineage>
</organism>